<comment type="caution">
    <text evidence="7">The sequence shown here is derived from an EMBL/GenBank/DDBJ whole genome shotgun (WGS) entry which is preliminary data.</text>
</comment>
<evidence type="ECO:0000256" key="3">
    <source>
        <dbReference type="ARBA" id="ARBA00022741"/>
    </source>
</evidence>
<dbReference type="GO" id="GO:0006637">
    <property type="term" value="P:acyl-CoA metabolic process"/>
    <property type="evidence" value="ECO:0007669"/>
    <property type="project" value="TreeGrafter"/>
</dbReference>
<feature type="domain" description="AMP-dependent synthetase/ligase" evidence="5">
    <location>
        <begin position="72"/>
        <end position="422"/>
    </location>
</feature>
<dbReference type="PANTHER" id="PTHR43605:SF10">
    <property type="entry name" value="ACYL-COA SYNTHETASE MEDIUM CHAIN FAMILY MEMBER 3"/>
    <property type="match status" value="1"/>
</dbReference>
<dbReference type="FunFam" id="3.30.300.30:FF:000005">
    <property type="entry name" value="Acyl-coenzyme A synthetase ACSM5, mitochondrial"/>
    <property type="match status" value="1"/>
</dbReference>
<evidence type="ECO:0000256" key="1">
    <source>
        <dbReference type="ARBA" id="ARBA00006432"/>
    </source>
</evidence>
<dbReference type="PANTHER" id="PTHR43605">
    <property type="entry name" value="ACYL-COENZYME A SYNTHETASE"/>
    <property type="match status" value="1"/>
</dbReference>
<gene>
    <name evidence="7" type="ORF">EC844_12838</name>
</gene>
<dbReference type="AlphaFoldDB" id="A0A4R1XHG0"/>
<evidence type="ECO:0000313" key="8">
    <source>
        <dbReference type="Proteomes" id="UP000294963"/>
    </source>
</evidence>
<name>A0A4R1XHG0_ACICA</name>
<dbReference type="GO" id="GO:0005524">
    <property type="term" value="F:ATP binding"/>
    <property type="evidence" value="ECO:0007669"/>
    <property type="project" value="UniProtKB-KW"/>
</dbReference>
<reference evidence="7 8" key="1">
    <citation type="submission" date="2019-03" db="EMBL/GenBank/DDBJ databases">
        <title>Genomic analyses of the natural microbiome of Caenorhabditis elegans.</title>
        <authorList>
            <person name="Samuel B."/>
        </authorList>
    </citation>
    <scope>NUCLEOTIDE SEQUENCE [LARGE SCALE GENOMIC DNA]</scope>
    <source>
        <strain evidence="7 8">JUb89</strain>
    </source>
</reference>
<evidence type="ECO:0000259" key="5">
    <source>
        <dbReference type="Pfam" id="PF00501"/>
    </source>
</evidence>
<evidence type="ECO:0000256" key="2">
    <source>
        <dbReference type="ARBA" id="ARBA00022598"/>
    </source>
</evidence>
<keyword evidence="2" id="KW-0436">Ligase</keyword>
<dbReference type="InterPro" id="IPR045851">
    <property type="entry name" value="AMP-bd_C_sf"/>
</dbReference>
<dbReference type="EMBL" id="SLVJ01000028">
    <property type="protein sequence ID" value="TCM61440.1"/>
    <property type="molecule type" value="Genomic_DNA"/>
</dbReference>
<dbReference type="InterPro" id="IPR000873">
    <property type="entry name" value="AMP-dep_synth/lig_dom"/>
</dbReference>
<evidence type="ECO:0000313" key="7">
    <source>
        <dbReference type="EMBL" id="TCM61440.1"/>
    </source>
</evidence>
<dbReference type="InterPro" id="IPR051087">
    <property type="entry name" value="Mitochondrial_ACSM"/>
</dbReference>
<dbReference type="Pfam" id="PF00501">
    <property type="entry name" value="AMP-binding"/>
    <property type="match status" value="1"/>
</dbReference>
<evidence type="ECO:0000259" key="6">
    <source>
        <dbReference type="Pfam" id="PF13193"/>
    </source>
</evidence>
<dbReference type="InterPro" id="IPR025110">
    <property type="entry name" value="AMP-bd_C"/>
</dbReference>
<dbReference type="GO" id="GO:0016405">
    <property type="term" value="F:CoA-ligase activity"/>
    <property type="evidence" value="ECO:0007669"/>
    <property type="project" value="UniProtKB-ARBA"/>
</dbReference>
<dbReference type="Gene3D" id="3.30.300.30">
    <property type="match status" value="1"/>
</dbReference>
<keyword evidence="8" id="KW-1185">Reference proteome</keyword>
<proteinExistence type="inferred from homology"/>
<protein>
    <submittedName>
        <fullName evidence="7">Acetyl-CoA synthetase</fullName>
    </submittedName>
</protein>
<feature type="domain" description="AMP-binding enzyme C-terminal" evidence="6">
    <location>
        <begin position="484"/>
        <end position="561"/>
    </location>
</feature>
<dbReference type="GO" id="GO:0006633">
    <property type="term" value="P:fatty acid biosynthetic process"/>
    <property type="evidence" value="ECO:0007669"/>
    <property type="project" value="TreeGrafter"/>
</dbReference>
<dbReference type="GO" id="GO:0004321">
    <property type="term" value="F:fatty-acyl-CoA synthase activity"/>
    <property type="evidence" value="ECO:0007669"/>
    <property type="project" value="TreeGrafter"/>
</dbReference>
<keyword evidence="4" id="KW-0067">ATP-binding</keyword>
<organism evidence="7 8">
    <name type="scientific">Acinetobacter calcoaceticus</name>
    <dbReference type="NCBI Taxonomy" id="471"/>
    <lineage>
        <taxon>Bacteria</taxon>
        <taxon>Pseudomonadati</taxon>
        <taxon>Pseudomonadota</taxon>
        <taxon>Gammaproteobacteria</taxon>
        <taxon>Moraxellales</taxon>
        <taxon>Moraxellaceae</taxon>
        <taxon>Acinetobacter</taxon>
        <taxon>Acinetobacter calcoaceticus/baumannii complex</taxon>
    </lineage>
</organism>
<dbReference type="InterPro" id="IPR020845">
    <property type="entry name" value="AMP-binding_CS"/>
</dbReference>
<dbReference type="PROSITE" id="PS00455">
    <property type="entry name" value="AMP_BINDING"/>
    <property type="match status" value="1"/>
</dbReference>
<dbReference type="Pfam" id="PF13193">
    <property type="entry name" value="AMP-binding_C"/>
    <property type="match status" value="1"/>
</dbReference>
<dbReference type="SUPFAM" id="SSF56801">
    <property type="entry name" value="Acetyl-CoA synthetase-like"/>
    <property type="match status" value="1"/>
</dbReference>
<accession>A0A4R1XHG0</accession>
<sequence>MNEVAKEKQRYSAKDWGSGQVNFRMNKVVVMKTLEQAYQEFNYQHSIDRLLIGNAQSINAYVECCARYLGSNQTALYWEGKNGQSQQWSFEQLDVASAKLAHYFKSIGLSTGDCVAGLLPRTPELLITVLATWRIGAVYQPLFTAFESKSIEHRINTAQTQLIVSNAEQSLKLKDIACPHLLVVDASPQLEDHLARPVADFWAVLEDLSSEFEPVMRRFEDPFLMMFTSGTTGLAKSVPVSLKAMLAFKGYMTHAVELRDEDSFWNLADPGWAYGLYYGITGPLSLGHSIIMDECGFSVERAVEMIRKHKVSNLTGSPTAFRMFFGYKEQFGADIKQHLRVVSSAGEPLTPEVIHWFKQDLEVNIYDQYGQTELGMVIANHHALAHPKKVGSAGYAIPGHRFCVLDAQHQELEIGGIGTLAIDCSASPLFWFEGYGGGDRKSFAGQYYLTGDTVKLNENAGIDFVGRADDVITTSGYRVGPFDVESTLLECAEVLESAVIGKPDPERTELVKAFVVLKSTIETTEALKTKLQEYVRARLSKHAYPREIEFVDSLPKTSSGKIQRNLLKQQEIAKQQAA</sequence>
<comment type="similarity">
    <text evidence="1">Belongs to the ATP-dependent AMP-binding enzyme family.</text>
</comment>
<evidence type="ECO:0000256" key="4">
    <source>
        <dbReference type="ARBA" id="ARBA00022840"/>
    </source>
</evidence>
<dbReference type="Gene3D" id="3.40.50.12780">
    <property type="entry name" value="N-terminal domain of ligase-like"/>
    <property type="match status" value="1"/>
</dbReference>
<dbReference type="InterPro" id="IPR042099">
    <property type="entry name" value="ANL_N_sf"/>
</dbReference>
<dbReference type="GO" id="GO:0015645">
    <property type="term" value="F:fatty acid ligase activity"/>
    <property type="evidence" value="ECO:0007669"/>
    <property type="project" value="TreeGrafter"/>
</dbReference>
<dbReference type="Proteomes" id="UP000294963">
    <property type="component" value="Unassembled WGS sequence"/>
</dbReference>
<keyword evidence="3" id="KW-0547">Nucleotide-binding</keyword>